<dbReference type="InterPro" id="IPR036388">
    <property type="entry name" value="WH-like_DNA-bd_sf"/>
</dbReference>
<dbReference type="CDD" id="cd06171">
    <property type="entry name" value="Sigma70_r4"/>
    <property type="match status" value="1"/>
</dbReference>
<dbReference type="SUPFAM" id="SSF88946">
    <property type="entry name" value="Sigma2 domain of RNA polymerase sigma factors"/>
    <property type="match status" value="1"/>
</dbReference>
<dbReference type="PANTHER" id="PTHR43133">
    <property type="entry name" value="RNA POLYMERASE ECF-TYPE SIGMA FACTO"/>
    <property type="match status" value="1"/>
</dbReference>
<feature type="compositionally biased region" description="Low complexity" evidence="7">
    <location>
        <begin position="19"/>
        <end position="31"/>
    </location>
</feature>
<evidence type="ECO:0000313" key="10">
    <source>
        <dbReference type="EMBL" id="TQM70804.1"/>
    </source>
</evidence>
<dbReference type="InterPro" id="IPR000838">
    <property type="entry name" value="RNA_pol_sigma70_ECF_CS"/>
</dbReference>
<protein>
    <recommendedName>
        <fullName evidence="6">RNA polymerase sigma factor</fullName>
    </recommendedName>
</protein>
<dbReference type="InterPro" id="IPR039425">
    <property type="entry name" value="RNA_pol_sigma-70-like"/>
</dbReference>
<feature type="domain" description="RNA polymerase sigma-70 region 4" evidence="9">
    <location>
        <begin position="143"/>
        <end position="191"/>
    </location>
</feature>
<dbReference type="InterPro" id="IPR007630">
    <property type="entry name" value="RNA_pol_sigma70_r4"/>
</dbReference>
<evidence type="ECO:0000256" key="4">
    <source>
        <dbReference type="ARBA" id="ARBA00023125"/>
    </source>
</evidence>
<dbReference type="NCBIfam" id="NF007227">
    <property type="entry name" value="PRK09645.1"/>
    <property type="match status" value="1"/>
</dbReference>
<dbReference type="PANTHER" id="PTHR43133:SF52">
    <property type="entry name" value="ECF RNA POLYMERASE SIGMA FACTOR SIGL"/>
    <property type="match status" value="1"/>
</dbReference>
<feature type="domain" description="RNA polymerase sigma-70 region 2" evidence="8">
    <location>
        <begin position="43"/>
        <end position="110"/>
    </location>
</feature>
<evidence type="ECO:0000256" key="2">
    <source>
        <dbReference type="ARBA" id="ARBA00023015"/>
    </source>
</evidence>
<evidence type="ECO:0000259" key="9">
    <source>
        <dbReference type="Pfam" id="PF04545"/>
    </source>
</evidence>
<dbReference type="InterPro" id="IPR007627">
    <property type="entry name" value="RNA_pol_sigma70_r2"/>
</dbReference>
<dbReference type="SUPFAM" id="SSF88659">
    <property type="entry name" value="Sigma3 and sigma4 domains of RNA polymerase sigma factors"/>
    <property type="match status" value="1"/>
</dbReference>
<dbReference type="Proteomes" id="UP000316706">
    <property type="component" value="Unassembled WGS sequence"/>
</dbReference>
<keyword evidence="3 6" id="KW-0731">Sigma factor</keyword>
<dbReference type="OrthoDB" id="9811152at2"/>
<dbReference type="RefSeq" id="WP_141971911.1">
    <property type="nucleotide sequence ID" value="NZ_VFPO01000001.1"/>
</dbReference>
<dbReference type="Pfam" id="PF04542">
    <property type="entry name" value="Sigma70_r2"/>
    <property type="match status" value="1"/>
</dbReference>
<dbReference type="Gene3D" id="1.10.10.10">
    <property type="entry name" value="Winged helix-like DNA-binding domain superfamily/Winged helix DNA-binding domain"/>
    <property type="match status" value="1"/>
</dbReference>
<dbReference type="GO" id="GO:0006352">
    <property type="term" value="P:DNA-templated transcription initiation"/>
    <property type="evidence" value="ECO:0007669"/>
    <property type="project" value="InterPro"/>
</dbReference>
<dbReference type="InterPro" id="IPR014284">
    <property type="entry name" value="RNA_pol_sigma-70_dom"/>
</dbReference>
<evidence type="ECO:0000313" key="11">
    <source>
        <dbReference type="Proteomes" id="UP000316706"/>
    </source>
</evidence>
<evidence type="ECO:0000259" key="8">
    <source>
        <dbReference type="Pfam" id="PF04542"/>
    </source>
</evidence>
<proteinExistence type="inferred from homology"/>
<dbReference type="GO" id="GO:0003677">
    <property type="term" value="F:DNA binding"/>
    <property type="evidence" value="ECO:0007669"/>
    <property type="project" value="UniProtKB-KW"/>
</dbReference>
<evidence type="ECO:0000256" key="7">
    <source>
        <dbReference type="SAM" id="MobiDB-lite"/>
    </source>
</evidence>
<reference evidence="10 11" key="1">
    <citation type="submission" date="2019-06" db="EMBL/GenBank/DDBJ databases">
        <title>Sequencing the genomes of 1000 actinobacteria strains.</title>
        <authorList>
            <person name="Klenk H.-P."/>
        </authorList>
    </citation>
    <scope>NUCLEOTIDE SEQUENCE [LARGE SCALE GENOMIC DNA]</scope>
    <source>
        <strain evidence="10 11">DSM 45043</strain>
    </source>
</reference>
<dbReference type="AlphaFoldDB" id="A0A543IJP8"/>
<dbReference type="PROSITE" id="PS01063">
    <property type="entry name" value="SIGMA70_ECF"/>
    <property type="match status" value="1"/>
</dbReference>
<dbReference type="Pfam" id="PF04545">
    <property type="entry name" value="Sigma70_r4"/>
    <property type="match status" value="1"/>
</dbReference>
<gene>
    <name evidence="10" type="ORF">FHX41_4540</name>
</gene>
<keyword evidence="11" id="KW-1185">Reference proteome</keyword>
<dbReference type="GO" id="GO:0016987">
    <property type="term" value="F:sigma factor activity"/>
    <property type="evidence" value="ECO:0007669"/>
    <property type="project" value="UniProtKB-KW"/>
</dbReference>
<dbReference type="Gene3D" id="1.10.1740.10">
    <property type="match status" value="1"/>
</dbReference>
<keyword evidence="2 6" id="KW-0805">Transcription regulation</keyword>
<evidence type="ECO:0000256" key="1">
    <source>
        <dbReference type="ARBA" id="ARBA00010641"/>
    </source>
</evidence>
<dbReference type="EMBL" id="VFPO01000001">
    <property type="protein sequence ID" value="TQM70804.1"/>
    <property type="molecule type" value="Genomic_DNA"/>
</dbReference>
<sequence length="201" mass="22242">MAVPGSTGRQTGGLRSLLRRPGAARSAPQAGGAAGDEEIFAELYREYHRPLLAFVLRLTGGDRQWAEDVVQETMIRAWRSAGRLDDRTSSLMPWLATVSRRIVIDNRRQREVRPPEVGDGPLENLPMADEMDGLLRKVVVAEALESLSPAHRQALTETVLRDRTVNQAAEYLGIPVGTVKSRVYYALRALRVALEERGVTS</sequence>
<evidence type="ECO:0000256" key="6">
    <source>
        <dbReference type="RuleBase" id="RU000716"/>
    </source>
</evidence>
<dbReference type="InterPro" id="IPR013324">
    <property type="entry name" value="RNA_pol_sigma_r3/r4-like"/>
</dbReference>
<feature type="region of interest" description="Disordered" evidence="7">
    <location>
        <begin position="1"/>
        <end position="32"/>
    </location>
</feature>
<dbReference type="InterPro" id="IPR013325">
    <property type="entry name" value="RNA_pol_sigma_r2"/>
</dbReference>
<name>A0A543IJP8_9ACTN</name>
<comment type="similarity">
    <text evidence="1 6">Belongs to the sigma-70 factor family. ECF subfamily.</text>
</comment>
<keyword evidence="4 6" id="KW-0238">DNA-binding</keyword>
<comment type="caution">
    <text evidence="10">The sequence shown here is derived from an EMBL/GenBank/DDBJ whole genome shotgun (WGS) entry which is preliminary data.</text>
</comment>
<evidence type="ECO:0000256" key="3">
    <source>
        <dbReference type="ARBA" id="ARBA00023082"/>
    </source>
</evidence>
<keyword evidence="5 6" id="KW-0804">Transcription</keyword>
<dbReference type="NCBIfam" id="TIGR02937">
    <property type="entry name" value="sigma70-ECF"/>
    <property type="match status" value="1"/>
</dbReference>
<organism evidence="10 11">
    <name type="scientific">Actinomadura hallensis</name>
    <dbReference type="NCBI Taxonomy" id="337895"/>
    <lineage>
        <taxon>Bacteria</taxon>
        <taxon>Bacillati</taxon>
        <taxon>Actinomycetota</taxon>
        <taxon>Actinomycetes</taxon>
        <taxon>Streptosporangiales</taxon>
        <taxon>Thermomonosporaceae</taxon>
        <taxon>Actinomadura</taxon>
    </lineage>
</organism>
<evidence type="ECO:0000256" key="5">
    <source>
        <dbReference type="ARBA" id="ARBA00023163"/>
    </source>
</evidence>
<accession>A0A543IJP8</accession>